<keyword evidence="1" id="KW-1133">Transmembrane helix</keyword>
<dbReference type="PANTHER" id="PTHR34351">
    <property type="entry name" value="SLR1927 PROTEIN-RELATED"/>
    <property type="match status" value="1"/>
</dbReference>
<evidence type="ECO:0000313" key="3">
    <source>
        <dbReference type="EMBL" id="GBC60857.1"/>
    </source>
</evidence>
<keyword evidence="1" id="KW-0472">Membrane</keyword>
<reference evidence="4" key="1">
    <citation type="submission" date="2017-11" db="EMBL/GenBank/DDBJ databases">
        <authorList>
            <person name="Watanabe M."/>
            <person name="Kojima H."/>
        </authorList>
    </citation>
    <scope>NUCLEOTIDE SEQUENCE [LARGE SCALE GENOMIC DNA]</scope>
    <source>
        <strain evidence="4">Tokyo 01</strain>
    </source>
</reference>
<accession>A0A401FV55</accession>
<evidence type="ECO:0000256" key="1">
    <source>
        <dbReference type="SAM" id="Phobius"/>
    </source>
</evidence>
<dbReference type="Proteomes" id="UP000288096">
    <property type="component" value="Unassembled WGS sequence"/>
</dbReference>
<keyword evidence="1" id="KW-0812">Transmembrane</keyword>
<dbReference type="OrthoDB" id="9778037at2"/>
<dbReference type="AlphaFoldDB" id="A0A401FV55"/>
<dbReference type="PANTHER" id="PTHR34351:SF2">
    <property type="entry name" value="DUF58 DOMAIN-CONTAINING PROTEIN"/>
    <property type="match status" value="1"/>
</dbReference>
<gene>
    <name evidence="3" type="ORF">DENIS_1816</name>
</gene>
<dbReference type="InterPro" id="IPR002881">
    <property type="entry name" value="DUF58"/>
</dbReference>
<protein>
    <submittedName>
        <fullName evidence="3">DUF58 domain-containing protein</fullName>
    </submittedName>
</protein>
<dbReference type="RefSeq" id="WP_124328217.1">
    <property type="nucleotide sequence ID" value="NZ_BEXT01000001.1"/>
</dbReference>
<evidence type="ECO:0000313" key="4">
    <source>
        <dbReference type="Proteomes" id="UP000288096"/>
    </source>
</evidence>
<name>A0A401FV55_9BACT</name>
<feature type="domain" description="DUF58" evidence="2">
    <location>
        <begin position="258"/>
        <end position="416"/>
    </location>
</feature>
<sequence length="449" mass="51148">MKILIKRLLYIHFRLLYAIKRRMLERFTAAGLLVLFGAFTSGVLGLDTRRSMSYQIFTFLVCLLLLAVAWGFFSRLRFSAERIMPRFGTAGEPLTYQLILRNNTAKPRRGLSFFENLQDPRPDFKTFLKAREPGEEKRNFFDRHMGFYRWEWLISRRQGVRIPPQPLPVIPPGGSEKIRVRLHPRHRGVIRLTGLTLAWPDPFGLFNSLLRIPLPREVVVLPRRYSLPSFRLPGSRRFQSGGVALTSSVGDSEEFVSLRDYRAGDPLRKIHWKSWARMGRPMVREFQEEFFVRHALVLDTFHDADDSDLFEEAVSVAASFACTVQTQESLLDLIFVGPESYCFTAGRGLGETEKTLEILASVRPCLDKPFSALAASVIERAGLLSGCICVLLSWDTLRREFVRRLRMLGVPVLVLVITDALFAEPGDDADACNFHQLKVGKIEAGLAKL</sequence>
<reference evidence="4" key="2">
    <citation type="submission" date="2019-01" db="EMBL/GenBank/DDBJ databases">
        <title>Genome sequence of Desulfonema ishimotonii strain Tokyo 01.</title>
        <authorList>
            <person name="Fukui M."/>
        </authorList>
    </citation>
    <scope>NUCLEOTIDE SEQUENCE [LARGE SCALE GENOMIC DNA]</scope>
    <source>
        <strain evidence="4">Tokyo 01</strain>
    </source>
</reference>
<evidence type="ECO:0000259" key="2">
    <source>
        <dbReference type="Pfam" id="PF01882"/>
    </source>
</evidence>
<organism evidence="3 4">
    <name type="scientific">Desulfonema ishimotonii</name>
    <dbReference type="NCBI Taxonomy" id="45657"/>
    <lineage>
        <taxon>Bacteria</taxon>
        <taxon>Pseudomonadati</taxon>
        <taxon>Thermodesulfobacteriota</taxon>
        <taxon>Desulfobacteria</taxon>
        <taxon>Desulfobacterales</taxon>
        <taxon>Desulfococcaceae</taxon>
        <taxon>Desulfonema</taxon>
    </lineage>
</organism>
<dbReference type="EMBL" id="BEXT01000001">
    <property type="protein sequence ID" value="GBC60857.1"/>
    <property type="molecule type" value="Genomic_DNA"/>
</dbReference>
<proteinExistence type="predicted"/>
<feature type="transmembrane region" description="Helical" evidence="1">
    <location>
        <begin position="55"/>
        <end position="73"/>
    </location>
</feature>
<dbReference type="Pfam" id="PF01882">
    <property type="entry name" value="DUF58"/>
    <property type="match status" value="1"/>
</dbReference>
<comment type="caution">
    <text evidence="3">The sequence shown here is derived from an EMBL/GenBank/DDBJ whole genome shotgun (WGS) entry which is preliminary data.</text>
</comment>
<keyword evidence="4" id="KW-1185">Reference proteome</keyword>